<keyword evidence="3" id="KW-0238">DNA-binding</keyword>
<evidence type="ECO:0000313" key="4">
    <source>
        <dbReference type="Proteomes" id="UP000184290"/>
    </source>
</evidence>
<sequence>MDELSFPTSGGGTPRNARGEEGEDPLPLVRALLSISKSTRAFLALLLSDIGLHLGQDQLIACLQHGEPMSVSTLADRIAVRPSTVSKMLDRLVEKGAVRRVVSAQDARRTMVLLTEEGAALKPRVAQVWARLESELSGGMSPDEARAVKDAMARMDLLLATRLRRHR</sequence>
<dbReference type="RefSeq" id="WP_232413060.1">
    <property type="nucleotide sequence ID" value="NZ_FQZC01000004.1"/>
</dbReference>
<name>A0ABY1INY6_9HYPH</name>
<dbReference type="SUPFAM" id="SSF46785">
    <property type="entry name" value="Winged helix' DNA-binding domain"/>
    <property type="match status" value="1"/>
</dbReference>
<reference evidence="3 4" key="1">
    <citation type="submission" date="2016-11" db="EMBL/GenBank/DDBJ databases">
        <authorList>
            <person name="Varghese N."/>
            <person name="Submissions S."/>
        </authorList>
    </citation>
    <scope>NUCLEOTIDE SEQUENCE [LARGE SCALE GENOMIC DNA]</scope>
    <source>
        <strain evidence="3 4">DSM 21988</strain>
    </source>
</reference>
<keyword evidence="4" id="KW-1185">Reference proteome</keyword>
<dbReference type="Gene3D" id="1.10.10.10">
    <property type="entry name" value="Winged helix-like DNA-binding domain superfamily/Winged helix DNA-binding domain"/>
    <property type="match status" value="1"/>
</dbReference>
<dbReference type="PRINTS" id="PR00598">
    <property type="entry name" value="HTHMARR"/>
</dbReference>
<accession>A0ABY1INY6</accession>
<proteinExistence type="predicted"/>
<evidence type="ECO:0000313" key="3">
    <source>
        <dbReference type="EMBL" id="SHJ71803.1"/>
    </source>
</evidence>
<dbReference type="InterPro" id="IPR039422">
    <property type="entry name" value="MarR/SlyA-like"/>
</dbReference>
<dbReference type="Proteomes" id="UP000184290">
    <property type="component" value="Unassembled WGS sequence"/>
</dbReference>
<comment type="caution">
    <text evidence="3">The sequence shown here is derived from an EMBL/GenBank/DDBJ whole genome shotgun (WGS) entry which is preliminary data.</text>
</comment>
<organism evidence="3 4">
    <name type="scientific">Aureimonas altamirensis DSM 21988</name>
    <dbReference type="NCBI Taxonomy" id="1121026"/>
    <lineage>
        <taxon>Bacteria</taxon>
        <taxon>Pseudomonadati</taxon>
        <taxon>Pseudomonadota</taxon>
        <taxon>Alphaproteobacteria</taxon>
        <taxon>Hyphomicrobiales</taxon>
        <taxon>Aurantimonadaceae</taxon>
        <taxon>Aureimonas</taxon>
    </lineage>
</organism>
<dbReference type="InterPro" id="IPR036388">
    <property type="entry name" value="WH-like_DNA-bd_sf"/>
</dbReference>
<dbReference type="PROSITE" id="PS50995">
    <property type="entry name" value="HTH_MARR_2"/>
    <property type="match status" value="1"/>
</dbReference>
<dbReference type="GO" id="GO:0003677">
    <property type="term" value="F:DNA binding"/>
    <property type="evidence" value="ECO:0007669"/>
    <property type="project" value="UniProtKB-KW"/>
</dbReference>
<feature type="region of interest" description="Disordered" evidence="1">
    <location>
        <begin position="1"/>
        <end position="23"/>
    </location>
</feature>
<dbReference type="Pfam" id="PF01047">
    <property type="entry name" value="MarR"/>
    <property type="match status" value="1"/>
</dbReference>
<gene>
    <name evidence="3" type="ORF">SAMN02745911_3101</name>
</gene>
<protein>
    <submittedName>
        <fullName evidence="3">DNA-binding transcriptional regulator, MarR family</fullName>
    </submittedName>
</protein>
<dbReference type="PANTHER" id="PTHR33164:SF43">
    <property type="entry name" value="HTH-TYPE TRANSCRIPTIONAL REPRESSOR YETL"/>
    <property type="match status" value="1"/>
</dbReference>
<dbReference type="PANTHER" id="PTHR33164">
    <property type="entry name" value="TRANSCRIPTIONAL REGULATOR, MARR FAMILY"/>
    <property type="match status" value="1"/>
</dbReference>
<dbReference type="EMBL" id="FQZC01000004">
    <property type="protein sequence ID" value="SHJ71803.1"/>
    <property type="molecule type" value="Genomic_DNA"/>
</dbReference>
<feature type="domain" description="HTH marR-type" evidence="2">
    <location>
        <begin position="25"/>
        <end position="157"/>
    </location>
</feature>
<evidence type="ECO:0000256" key="1">
    <source>
        <dbReference type="SAM" id="MobiDB-lite"/>
    </source>
</evidence>
<dbReference type="InterPro" id="IPR000835">
    <property type="entry name" value="HTH_MarR-typ"/>
</dbReference>
<evidence type="ECO:0000259" key="2">
    <source>
        <dbReference type="PROSITE" id="PS50995"/>
    </source>
</evidence>
<dbReference type="InterPro" id="IPR036390">
    <property type="entry name" value="WH_DNA-bd_sf"/>
</dbReference>
<dbReference type="SMART" id="SM00347">
    <property type="entry name" value="HTH_MARR"/>
    <property type="match status" value="1"/>
</dbReference>